<proteinExistence type="predicted"/>
<name>A0A8K0IZ72_9HYPO</name>
<feature type="region of interest" description="Disordered" evidence="1">
    <location>
        <begin position="1"/>
        <end position="36"/>
    </location>
</feature>
<gene>
    <name evidence="2" type="ORF">E4U42_001510</name>
</gene>
<evidence type="ECO:0000313" key="3">
    <source>
        <dbReference type="Proteomes" id="UP000811619"/>
    </source>
</evidence>
<comment type="caution">
    <text evidence="2">The sequence shown here is derived from an EMBL/GenBank/DDBJ whole genome shotgun (WGS) entry which is preliminary data.</text>
</comment>
<reference evidence="2" key="1">
    <citation type="journal article" date="2020" name="bioRxiv">
        <title>Whole genome comparisons of ergot fungi reveals the divergence and evolution of species within the genus Claviceps are the result of varying mechanisms driving genome evolution and host range expansion.</title>
        <authorList>
            <person name="Wyka S.A."/>
            <person name="Mondo S.J."/>
            <person name="Liu M."/>
            <person name="Dettman J."/>
            <person name="Nalam V."/>
            <person name="Broders K.D."/>
        </authorList>
    </citation>
    <scope>NUCLEOTIDE SEQUENCE</scope>
    <source>
        <strain evidence="2">CCC 489</strain>
    </source>
</reference>
<feature type="compositionally biased region" description="Polar residues" evidence="1">
    <location>
        <begin position="231"/>
        <end position="247"/>
    </location>
</feature>
<feature type="region of interest" description="Disordered" evidence="1">
    <location>
        <begin position="306"/>
        <end position="361"/>
    </location>
</feature>
<organism evidence="2 3">
    <name type="scientific">Claviceps africana</name>
    <dbReference type="NCBI Taxonomy" id="83212"/>
    <lineage>
        <taxon>Eukaryota</taxon>
        <taxon>Fungi</taxon>
        <taxon>Dikarya</taxon>
        <taxon>Ascomycota</taxon>
        <taxon>Pezizomycotina</taxon>
        <taxon>Sordariomycetes</taxon>
        <taxon>Hypocreomycetidae</taxon>
        <taxon>Hypocreales</taxon>
        <taxon>Clavicipitaceae</taxon>
        <taxon>Claviceps</taxon>
    </lineage>
</organism>
<feature type="compositionally biased region" description="Polar residues" evidence="1">
    <location>
        <begin position="401"/>
        <end position="411"/>
    </location>
</feature>
<dbReference type="Proteomes" id="UP000811619">
    <property type="component" value="Unassembled WGS sequence"/>
</dbReference>
<feature type="compositionally biased region" description="Basic and acidic residues" evidence="1">
    <location>
        <begin position="344"/>
        <end position="359"/>
    </location>
</feature>
<feature type="region of interest" description="Disordered" evidence="1">
    <location>
        <begin position="217"/>
        <end position="247"/>
    </location>
</feature>
<dbReference type="OrthoDB" id="3946750at2759"/>
<evidence type="ECO:0000256" key="1">
    <source>
        <dbReference type="SAM" id="MobiDB-lite"/>
    </source>
</evidence>
<dbReference type="AlphaFoldDB" id="A0A8K0IZ72"/>
<feature type="region of interest" description="Disordered" evidence="1">
    <location>
        <begin position="490"/>
        <end position="538"/>
    </location>
</feature>
<feature type="region of interest" description="Disordered" evidence="1">
    <location>
        <begin position="391"/>
        <end position="411"/>
    </location>
</feature>
<keyword evidence="3" id="KW-1185">Reference proteome</keyword>
<sequence>MDVLSADPAKDYHDLDKYGPVRWNEPDGLRNPTPEELSKNYQDLHLYSQYTNSGPATPRIHPEEASKQYSDLRKYDAFPNAGPAEARIHPEEASKQYADLDRYPSAGYEEPDKTLHVHPEELTKNYEDLAKYETCTLDSFDEKYPVHPEEATEAYDDLGAYKPVMHDEPDGKLVVEAADALSGMSSAEAVDNLTEPQTAAEIRRDVLQRAFPDSNRTMVQNAKCQHEQGLGSRQGTSSEDADSATSGRSLMTGYYGRDFPDEFAASWNTSNSWSKSTLFPSNLAGAAQPSKASSALGCEKDEADFSSMDESFPSEKANEVSKLQPALNRQSRTSGRKPLLSDATMERSEKKTRVADDTYSKNPQGLELSYVDDCVGRTAWATFVRHYKNGRQDKERDEATSCGTASPSGEQQPVSYKMLAYDASTQTMSVAETWSSAHKTSTPASPADVLPRVSNPAKFFPYLSELQAEGYEIASGGGDVLVFRKVRPGTATGLKKGAPGSRSLASSTGHVHDEPPPHRPAHAGEAQETKTGKKKRGLGRKVVMGTAWVAGTAYAVSVAGEYLSTRGTAL</sequence>
<feature type="compositionally biased region" description="Basic and acidic residues" evidence="1">
    <location>
        <begin position="8"/>
        <end position="28"/>
    </location>
</feature>
<dbReference type="EMBL" id="SRPY01001452">
    <property type="protein sequence ID" value="KAG5913069.1"/>
    <property type="molecule type" value="Genomic_DNA"/>
</dbReference>
<accession>A0A8K0IZ72</accession>
<protein>
    <submittedName>
        <fullName evidence="2">Uncharacterized protein</fullName>
    </submittedName>
</protein>
<evidence type="ECO:0000313" key="2">
    <source>
        <dbReference type="EMBL" id="KAG5913069.1"/>
    </source>
</evidence>